<dbReference type="InterPro" id="IPR039424">
    <property type="entry name" value="SBP_5"/>
</dbReference>
<feature type="domain" description="Solute-binding protein family 5" evidence="5">
    <location>
        <begin position="99"/>
        <end position="504"/>
    </location>
</feature>
<reference evidence="7" key="1">
    <citation type="journal article" date="2019" name="Int. J. Syst. Evol. Microbiol.">
        <title>The Global Catalogue of Microorganisms (GCM) 10K type strain sequencing project: providing services to taxonomists for standard genome sequencing and annotation.</title>
        <authorList>
            <consortium name="The Broad Institute Genomics Platform"/>
            <consortium name="The Broad Institute Genome Sequencing Center for Infectious Disease"/>
            <person name="Wu L."/>
            <person name="Ma J."/>
        </authorList>
    </citation>
    <scope>NUCLEOTIDE SEQUENCE [LARGE SCALE GENOMIC DNA]</scope>
    <source>
        <strain evidence="7">KCTC 15012</strain>
    </source>
</reference>
<dbReference type="InterPro" id="IPR000914">
    <property type="entry name" value="SBP_5_dom"/>
</dbReference>
<evidence type="ECO:0000256" key="2">
    <source>
        <dbReference type="ARBA" id="ARBA00005695"/>
    </source>
</evidence>
<dbReference type="Gene3D" id="3.10.105.10">
    <property type="entry name" value="Dipeptide-binding Protein, Domain 3"/>
    <property type="match status" value="1"/>
</dbReference>
<name>A0ABW5CCV0_9PROT</name>
<comment type="subcellular location">
    <subcellularLocation>
        <location evidence="1">Periplasm</location>
    </subcellularLocation>
</comment>
<dbReference type="SUPFAM" id="SSF53850">
    <property type="entry name" value="Periplasmic binding protein-like II"/>
    <property type="match status" value="1"/>
</dbReference>
<dbReference type="PIRSF" id="PIRSF002741">
    <property type="entry name" value="MppA"/>
    <property type="match status" value="1"/>
</dbReference>
<protein>
    <submittedName>
        <fullName evidence="6">Extracellular solute-binding protein</fullName>
    </submittedName>
</protein>
<dbReference type="InterPro" id="IPR030678">
    <property type="entry name" value="Peptide/Ni-bd"/>
</dbReference>
<accession>A0ABW5CCV0</accession>
<evidence type="ECO:0000256" key="4">
    <source>
        <dbReference type="SAM" id="SignalP"/>
    </source>
</evidence>
<evidence type="ECO:0000256" key="1">
    <source>
        <dbReference type="ARBA" id="ARBA00004418"/>
    </source>
</evidence>
<sequence>MPRLSAWCLMLWFVLCVPALAAPVHGLAMHGAPKYPVGFTHFDYVNPSAPKGGTLRLAEIGGWDSLNPFIVKGEVPGGADLPFETLMVESADEPFSEYGLLAESVEVPPDRSWVIFTLRPEARWHDGKPVTADDVVFSFNTLKAKGHPRYRFYYAAVDKVEKLGALKVRFSFKPGDNRELPLILGQLPVLPAHWWKGRDFAATTLEPLLGSGPYKAGAFEPGRTITWERVRTYWGATLPVRRGLYNFDRIRYDSYRDTTVALEAFKAGDYDWRLENEAKKWATGYQDWAALKDGHGRKEIFPNQRPAGMQAYAFNLRRPLFQDRRVREALGLAFDFEWTNKTLFYGQYRRSTSFFANSEMAATGLPGPKELEVLEPLRDKLPAELFTTPFQLPVTEGDGNIRANLRAAMRLLEAAGWRVENGKLVDKDGKPFVFEILLVQPVWERIALPFARNLERLGIEARVRVVDTAQYKNRTDHYDFDMVVQVWPQSQSPGNEQFSFWGSAAADAVGGQNLAGIKNPAVDALVAAIIAAPDRETLVARCRALDRVLLWNHYVIPQWHLGVDRVAWWDKFGRPEAVPAAGIQPMAWWAREAAAK</sequence>
<dbReference type="CDD" id="cd08497">
    <property type="entry name" value="MbnE-like"/>
    <property type="match status" value="1"/>
</dbReference>
<evidence type="ECO:0000313" key="7">
    <source>
        <dbReference type="Proteomes" id="UP001597296"/>
    </source>
</evidence>
<gene>
    <name evidence="6" type="ORF">ACFSNB_14420</name>
</gene>
<evidence type="ECO:0000313" key="6">
    <source>
        <dbReference type="EMBL" id="MFD2235005.1"/>
    </source>
</evidence>
<proteinExistence type="inferred from homology"/>
<dbReference type="Pfam" id="PF00496">
    <property type="entry name" value="SBP_bac_5"/>
    <property type="match status" value="1"/>
</dbReference>
<dbReference type="RefSeq" id="WP_377317777.1">
    <property type="nucleotide sequence ID" value="NZ_JBHUIY010000033.1"/>
</dbReference>
<dbReference type="Proteomes" id="UP001597296">
    <property type="component" value="Unassembled WGS sequence"/>
</dbReference>
<evidence type="ECO:0000256" key="3">
    <source>
        <dbReference type="ARBA" id="ARBA00022729"/>
    </source>
</evidence>
<evidence type="ECO:0000259" key="5">
    <source>
        <dbReference type="Pfam" id="PF00496"/>
    </source>
</evidence>
<comment type="caution">
    <text evidence="6">The sequence shown here is derived from an EMBL/GenBank/DDBJ whole genome shotgun (WGS) entry which is preliminary data.</text>
</comment>
<comment type="similarity">
    <text evidence="2">Belongs to the bacterial solute-binding protein 5 family.</text>
</comment>
<dbReference type="EMBL" id="JBHUIY010000033">
    <property type="protein sequence ID" value="MFD2235005.1"/>
    <property type="molecule type" value="Genomic_DNA"/>
</dbReference>
<dbReference type="PANTHER" id="PTHR30290">
    <property type="entry name" value="PERIPLASMIC BINDING COMPONENT OF ABC TRANSPORTER"/>
    <property type="match status" value="1"/>
</dbReference>
<organism evidence="6 7">
    <name type="scientific">Phaeospirillum tilakii</name>
    <dbReference type="NCBI Taxonomy" id="741673"/>
    <lineage>
        <taxon>Bacteria</taxon>
        <taxon>Pseudomonadati</taxon>
        <taxon>Pseudomonadota</taxon>
        <taxon>Alphaproteobacteria</taxon>
        <taxon>Rhodospirillales</taxon>
        <taxon>Rhodospirillaceae</taxon>
        <taxon>Phaeospirillum</taxon>
    </lineage>
</organism>
<dbReference type="PANTHER" id="PTHR30290:SF64">
    <property type="entry name" value="ABC TRANSPORTER PERIPLASMIC BINDING PROTEIN"/>
    <property type="match status" value="1"/>
</dbReference>
<keyword evidence="3 4" id="KW-0732">Signal</keyword>
<feature type="chain" id="PRO_5045929889" evidence="4">
    <location>
        <begin position="22"/>
        <end position="596"/>
    </location>
</feature>
<keyword evidence="7" id="KW-1185">Reference proteome</keyword>
<feature type="signal peptide" evidence="4">
    <location>
        <begin position="1"/>
        <end position="21"/>
    </location>
</feature>
<dbReference type="Gene3D" id="3.40.190.10">
    <property type="entry name" value="Periplasmic binding protein-like II"/>
    <property type="match status" value="1"/>
</dbReference>